<dbReference type="SUPFAM" id="SSF56801">
    <property type="entry name" value="Acetyl-CoA synthetase-like"/>
    <property type="match status" value="1"/>
</dbReference>
<dbReference type="Gene3D" id="3.30.300.30">
    <property type="match status" value="1"/>
</dbReference>
<protein>
    <submittedName>
        <fullName evidence="2">Amino acid adenylation protein</fullName>
    </submittedName>
</protein>
<keyword evidence="3" id="KW-1185">Reference proteome</keyword>
<dbReference type="InterPro" id="IPR000873">
    <property type="entry name" value="AMP-dep_synth/lig_dom"/>
</dbReference>
<dbReference type="Pfam" id="PF00501">
    <property type="entry name" value="AMP-binding"/>
    <property type="match status" value="1"/>
</dbReference>
<dbReference type="GO" id="GO:0031177">
    <property type="term" value="F:phosphopantetheine binding"/>
    <property type="evidence" value="ECO:0007669"/>
    <property type="project" value="TreeGrafter"/>
</dbReference>
<dbReference type="Gene3D" id="3.40.50.12780">
    <property type="entry name" value="N-terminal domain of ligase-like"/>
    <property type="match status" value="1"/>
</dbReference>
<dbReference type="InterPro" id="IPR045851">
    <property type="entry name" value="AMP-bd_C_sf"/>
</dbReference>
<dbReference type="PANTHER" id="PTHR45527">
    <property type="entry name" value="NONRIBOSOMAL PEPTIDE SYNTHETASE"/>
    <property type="match status" value="1"/>
</dbReference>
<reference evidence="2" key="1">
    <citation type="journal article" date="2014" name="Int. J. Syst. Evol. Microbiol.">
        <title>Complete genome sequence of Corynebacterium casei LMG S-19264T (=DSM 44701T), isolated from a smear-ripened cheese.</title>
        <authorList>
            <consortium name="US DOE Joint Genome Institute (JGI-PGF)"/>
            <person name="Walter F."/>
            <person name="Albersmeier A."/>
            <person name="Kalinowski J."/>
            <person name="Ruckert C."/>
        </authorList>
    </citation>
    <scope>NUCLEOTIDE SEQUENCE</scope>
    <source>
        <strain evidence="2">JCM 4790</strain>
    </source>
</reference>
<dbReference type="PROSITE" id="PS00455">
    <property type="entry name" value="AMP_BINDING"/>
    <property type="match status" value="1"/>
</dbReference>
<dbReference type="EMBL" id="BMVU01000017">
    <property type="protein sequence ID" value="GGX80062.1"/>
    <property type="molecule type" value="Genomic_DNA"/>
</dbReference>
<dbReference type="GO" id="GO:0044550">
    <property type="term" value="P:secondary metabolite biosynthetic process"/>
    <property type="evidence" value="ECO:0007669"/>
    <property type="project" value="TreeGrafter"/>
</dbReference>
<name>A0A918U0S7_9ACTN</name>
<sequence>MSDSLYRMFATAAGRHPQAAAVELPAGNVSYRRLRRAAETVAALLRDACGDRVARVGLLAGRSAVAYAGYLGALRLGAAVVPFHPEHPAARNRRIRELADVDVVVADKELWQRGGPQWADGLPVLLLTDDDVLSPPTAARREDLPPHEAQPDRLAYVLFTSGTTGRPKGIPIRHRNVLPFLQHNIARFGVGPGCRMSHTFDLTFDLSVFDLFVTWGGGATLVVPDRSELFSPVDYATRRRLTHWFSVPSAVSVSAGLGLLPAGRKATTLRHSVFCGEPLTYKQAAAWRATAPYSTLDNLYGPTELTVACTEYRLPRDPRQWPHTSNGTVPIGRPYEHLEHLVDAETGELCMRGAQRFDGYLDPRDDADRFLAHHGEGPVEPRHYYRTGDRVRLEGGHLVHLGRLDDQMKIRGFRIEPGEVEAALRRLPEVHEAVVAPITQAGVTELIAGYTGQPVPRRELLRVLRGALPIHLVPRRFLHLDSLPRNANGKTDRAALRELAEEVTDAVSA</sequence>
<dbReference type="NCBIfam" id="TIGR01733">
    <property type="entry name" value="AA-adenyl-dom"/>
    <property type="match status" value="1"/>
</dbReference>
<dbReference type="AlphaFoldDB" id="A0A918U0S7"/>
<dbReference type="Proteomes" id="UP000619244">
    <property type="component" value="Unassembled WGS sequence"/>
</dbReference>
<comment type="caution">
    <text evidence="2">The sequence shown here is derived from an EMBL/GenBank/DDBJ whole genome shotgun (WGS) entry which is preliminary data.</text>
</comment>
<reference evidence="2" key="2">
    <citation type="submission" date="2020-09" db="EMBL/GenBank/DDBJ databases">
        <authorList>
            <person name="Sun Q."/>
            <person name="Ohkuma M."/>
        </authorList>
    </citation>
    <scope>NUCLEOTIDE SEQUENCE</scope>
    <source>
        <strain evidence="2">JCM 4790</strain>
    </source>
</reference>
<dbReference type="GO" id="GO:0005737">
    <property type="term" value="C:cytoplasm"/>
    <property type="evidence" value="ECO:0007669"/>
    <property type="project" value="TreeGrafter"/>
</dbReference>
<proteinExistence type="predicted"/>
<gene>
    <name evidence="2" type="ORF">GCM10010358_37990</name>
</gene>
<organism evidence="2 3">
    <name type="scientific">Streptomyces minutiscleroticus</name>
    <dbReference type="NCBI Taxonomy" id="68238"/>
    <lineage>
        <taxon>Bacteria</taxon>
        <taxon>Bacillati</taxon>
        <taxon>Actinomycetota</taxon>
        <taxon>Actinomycetes</taxon>
        <taxon>Kitasatosporales</taxon>
        <taxon>Streptomycetaceae</taxon>
        <taxon>Streptomyces</taxon>
    </lineage>
</organism>
<feature type="domain" description="AMP-dependent synthetase/ligase" evidence="1">
    <location>
        <begin position="9"/>
        <end position="361"/>
    </location>
</feature>
<dbReference type="InterPro" id="IPR042099">
    <property type="entry name" value="ANL_N_sf"/>
</dbReference>
<dbReference type="InterPro" id="IPR010071">
    <property type="entry name" value="AA_adenyl_dom"/>
</dbReference>
<dbReference type="PANTHER" id="PTHR45527:SF1">
    <property type="entry name" value="FATTY ACID SYNTHASE"/>
    <property type="match status" value="1"/>
</dbReference>
<dbReference type="InterPro" id="IPR020845">
    <property type="entry name" value="AMP-binding_CS"/>
</dbReference>
<accession>A0A918U0S7</accession>
<evidence type="ECO:0000313" key="3">
    <source>
        <dbReference type="Proteomes" id="UP000619244"/>
    </source>
</evidence>
<dbReference type="RefSeq" id="WP_229919405.1">
    <property type="nucleotide sequence ID" value="NZ_BMVU01000017.1"/>
</dbReference>
<dbReference type="GO" id="GO:0043041">
    <property type="term" value="P:amino acid activation for nonribosomal peptide biosynthetic process"/>
    <property type="evidence" value="ECO:0007669"/>
    <property type="project" value="TreeGrafter"/>
</dbReference>
<evidence type="ECO:0000313" key="2">
    <source>
        <dbReference type="EMBL" id="GGX80062.1"/>
    </source>
</evidence>
<evidence type="ECO:0000259" key="1">
    <source>
        <dbReference type="Pfam" id="PF00501"/>
    </source>
</evidence>